<dbReference type="Proteomes" id="UP001064896">
    <property type="component" value="Chromosome"/>
</dbReference>
<proteinExistence type="predicted"/>
<name>A0ABM7LGC7_9PSED</name>
<evidence type="ECO:0000313" key="2">
    <source>
        <dbReference type="Proteomes" id="UP001064896"/>
    </source>
</evidence>
<reference evidence="1" key="1">
    <citation type="submission" date="2020-05" db="EMBL/GenBank/DDBJ databases">
        <title>Complete genome sequence of Pseudomonas sp. Sm006.</title>
        <authorList>
            <person name="Takeuchi K."/>
            <person name="Someya N."/>
        </authorList>
    </citation>
    <scope>NUCLEOTIDE SEQUENCE</scope>
    <source>
        <strain evidence="1">Sm006</strain>
    </source>
</reference>
<dbReference type="EMBL" id="AP023081">
    <property type="protein sequence ID" value="BCD88664.1"/>
    <property type="molecule type" value="Genomic_DNA"/>
</dbReference>
<gene>
    <name evidence="1" type="ORF">PSm6_50710</name>
</gene>
<keyword evidence="2" id="KW-1185">Reference proteome</keyword>
<sequence length="68" mass="7274">MAEVPGAPDSTFPSAALGDPGRCCEIRRMGFAALYPSYEKLSEARGRAVRRVDAALRIHRAEVGVASL</sequence>
<protein>
    <submittedName>
        <fullName evidence="1">Uncharacterized protein</fullName>
    </submittedName>
</protein>
<accession>A0ABM7LGC7</accession>
<organism evidence="1 2">
    <name type="scientific">Pseudomonas solani</name>
    <dbReference type="NCBI Taxonomy" id="2731552"/>
    <lineage>
        <taxon>Bacteria</taxon>
        <taxon>Pseudomonadati</taxon>
        <taxon>Pseudomonadota</taxon>
        <taxon>Gammaproteobacteria</taxon>
        <taxon>Pseudomonadales</taxon>
        <taxon>Pseudomonadaceae</taxon>
        <taxon>Pseudomonas</taxon>
    </lineage>
</organism>
<evidence type="ECO:0000313" key="1">
    <source>
        <dbReference type="EMBL" id="BCD88664.1"/>
    </source>
</evidence>